<dbReference type="EMBL" id="JAAIKT010000111">
    <property type="protein sequence ID" value="NEW77286.1"/>
    <property type="molecule type" value="Genomic_DNA"/>
</dbReference>
<sequence length="136" mass="14250">MRRSPLTFSATTAAAMALVAALATAASAAPTARSGTSSAATCFGSAHSYSKPDGYYAYPPEGDTRILTTTSNCADINIKPNTNRYVMVCFVDTGCPSSYTLTTGGQWNTIETSVPDGTDFWFLFRSSATSNGSWAA</sequence>
<organism evidence="2 3">
    <name type="scientific">Streptomyces rhizosphaericus</name>
    <dbReference type="NCBI Taxonomy" id="114699"/>
    <lineage>
        <taxon>Bacteria</taxon>
        <taxon>Bacillati</taxon>
        <taxon>Actinomycetota</taxon>
        <taxon>Actinomycetes</taxon>
        <taxon>Kitasatosporales</taxon>
        <taxon>Streptomycetaceae</taxon>
        <taxon>Streptomyces</taxon>
        <taxon>Streptomyces violaceusniger group</taxon>
    </lineage>
</organism>
<evidence type="ECO:0000313" key="2">
    <source>
        <dbReference type="EMBL" id="NEW77286.1"/>
    </source>
</evidence>
<proteinExistence type="predicted"/>
<protein>
    <recommendedName>
        <fullName evidence="4">Secreted protein</fullName>
    </recommendedName>
</protein>
<comment type="caution">
    <text evidence="2">The sequence shown here is derived from an EMBL/GenBank/DDBJ whole genome shotgun (WGS) entry which is preliminary data.</text>
</comment>
<keyword evidence="3" id="KW-1185">Reference proteome</keyword>
<dbReference type="AlphaFoldDB" id="A0A6G4AUY7"/>
<keyword evidence="1" id="KW-0732">Signal</keyword>
<evidence type="ECO:0000313" key="3">
    <source>
        <dbReference type="Proteomes" id="UP000476310"/>
    </source>
</evidence>
<dbReference type="RefSeq" id="WP_138915535.1">
    <property type="nucleotide sequence ID" value="NZ_JAAIKT010000111.1"/>
</dbReference>
<name>A0A6G4AUY7_9ACTN</name>
<evidence type="ECO:0008006" key="4">
    <source>
        <dbReference type="Google" id="ProtNLM"/>
    </source>
</evidence>
<feature type="signal peptide" evidence="1">
    <location>
        <begin position="1"/>
        <end position="28"/>
    </location>
</feature>
<evidence type="ECO:0000256" key="1">
    <source>
        <dbReference type="SAM" id="SignalP"/>
    </source>
</evidence>
<accession>A0A6G4AUY7</accession>
<gene>
    <name evidence="2" type="ORF">G4H13_44920</name>
</gene>
<reference evidence="2" key="1">
    <citation type="submission" date="2020-02" db="EMBL/GenBank/DDBJ databases">
        <title>A new Streptomyces sp. for controlling soil-borne diseases.</title>
        <authorList>
            <person name="Li X."/>
            <person name="Tian Y."/>
            <person name="Gao K."/>
        </authorList>
    </citation>
    <scope>NUCLEOTIDE SEQUENCE [LARGE SCALE GENOMIC DNA]</scope>
    <source>
        <strain evidence="2">0250</strain>
    </source>
</reference>
<dbReference type="Proteomes" id="UP000476310">
    <property type="component" value="Unassembled WGS sequence"/>
</dbReference>
<feature type="chain" id="PRO_5026106724" description="Secreted protein" evidence="1">
    <location>
        <begin position="29"/>
        <end position="136"/>
    </location>
</feature>